<organism evidence="1 2">
    <name type="scientific">Caerostris extrusa</name>
    <name type="common">Bark spider</name>
    <name type="synonym">Caerostris bankana</name>
    <dbReference type="NCBI Taxonomy" id="172846"/>
    <lineage>
        <taxon>Eukaryota</taxon>
        <taxon>Metazoa</taxon>
        <taxon>Ecdysozoa</taxon>
        <taxon>Arthropoda</taxon>
        <taxon>Chelicerata</taxon>
        <taxon>Arachnida</taxon>
        <taxon>Araneae</taxon>
        <taxon>Araneomorphae</taxon>
        <taxon>Entelegynae</taxon>
        <taxon>Araneoidea</taxon>
        <taxon>Araneidae</taxon>
        <taxon>Caerostris</taxon>
    </lineage>
</organism>
<proteinExistence type="predicted"/>
<gene>
    <name evidence="1" type="ORF">CEXT_50141</name>
</gene>
<sequence>MNSTILAVLQLREKTAKQLQHFPRRLLPHVLLPAHTSLADGSVRCGNGLFEADVAADTTGNFDRKLRHA</sequence>
<dbReference type="AlphaFoldDB" id="A0AAV4TNN3"/>
<comment type="caution">
    <text evidence="1">The sequence shown here is derived from an EMBL/GenBank/DDBJ whole genome shotgun (WGS) entry which is preliminary data.</text>
</comment>
<evidence type="ECO:0000313" key="2">
    <source>
        <dbReference type="Proteomes" id="UP001054945"/>
    </source>
</evidence>
<reference evidence="1 2" key="1">
    <citation type="submission" date="2021-06" db="EMBL/GenBank/DDBJ databases">
        <title>Caerostris extrusa draft genome.</title>
        <authorList>
            <person name="Kono N."/>
            <person name="Arakawa K."/>
        </authorList>
    </citation>
    <scope>NUCLEOTIDE SEQUENCE [LARGE SCALE GENOMIC DNA]</scope>
</reference>
<dbReference type="EMBL" id="BPLR01011567">
    <property type="protein sequence ID" value="GIY47339.1"/>
    <property type="molecule type" value="Genomic_DNA"/>
</dbReference>
<evidence type="ECO:0000313" key="1">
    <source>
        <dbReference type="EMBL" id="GIY47339.1"/>
    </source>
</evidence>
<name>A0AAV4TNN3_CAEEX</name>
<dbReference type="Proteomes" id="UP001054945">
    <property type="component" value="Unassembled WGS sequence"/>
</dbReference>
<protein>
    <submittedName>
        <fullName evidence="1">Uncharacterized protein</fullName>
    </submittedName>
</protein>
<keyword evidence="2" id="KW-1185">Reference proteome</keyword>
<accession>A0AAV4TNN3</accession>